<evidence type="ECO:0000313" key="2">
    <source>
        <dbReference type="Proteomes" id="UP001232973"/>
    </source>
</evidence>
<dbReference type="RefSeq" id="WP_274457174.1">
    <property type="nucleotide sequence ID" value="NZ_CP067097.1"/>
</dbReference>
<evidence type="ECO:0000313" key="1">
    <source>
        <dbReference type="EMBL" id="MDQ0190926.1"/>
    </source>
</evidence>
<gene>
    <name evidence="1" type="ORF">J2S03_002793</name>
</gene>
<name>A0ABT9XKU8_9BACL</name>
<comment type="caution">
    <text evidence="1">The sequence shown here is derived from an EMBL/GenBank/DDBJ whole genome shotgun (WGS) entry which is preliminary data.</text>
</comment>
<protein>
    <recommendedName>
        <fullName evidence="3">Heat induced stress protein YflT</fullName>
    </recommendedName>
</protein>
<evidence type="ECO:0008006" key="3">
    <source>
        <dbReference type="Google" id="ProtNLM"/>
    </source>
</evidence>
<dbReference type="Proteomes" id="UP001232973">
    <property type="component" value="Unassembled WGS sequence"/>
</dbReference>
<reference evidence="1 2" key="1">
    <citation type="submission" date="2023-07" db="EMBL/GenBank/DDBJ databases">
        <title>Genomic Encyclopedia of Type Strains, Phase IV (KMG-IV): sequencing the most valuable type-strain genomes for metagenomic binning, comparative biology and taxonomic classification.</title>
        <authorList>
            <person name="Goeker M."/>
        </authorList>
    </citation>
    <scope>NUCLEOTIDE SEQUENCE [LARGE SCALE GENOMIC DNA]</scope>
    <source>
        <strain evidence="1 2">DSM 4006</strain>
    </source>
</reference>
<organism evidence="1 2">
    <name type="scientific">Alicyclobacillus cycloheptanicus</name>
    <dbReference type="NCBI Taxonomy" id="1457"/>
    <lineage>
        <taxon>Bacteria</taxon>
        <taxon>Bacillati</taxon>
        <taxon>Bacillota</taxon>
        <taxon>Bacilli</taxon>
        <taxon>Bacillales</taxon>
        <taxon>Alicyclobacillaceae</taxon>
        <taxon>Alicyclobacillus</taxon>
    </lineage>
</organism>
<dbReference type="EMBL" id="JAUSTP010000027">
    <property type="protein sequence ID" value="MDQ0190926.1"/>
    <property type="molecule type" value="Genomic_DNA"/>
</dbReference>
<keyword evidence="2" id="KW-1185">Reference proteome</keyword>
<proteinExistence type="predicted"/>
<sequence>MSERTVLASFYSRPEAQKAADQVKSLGIDTAEVAELHGYSDDAPPQNAYLISGKISSLSSVTLGANPSSRDVGILLSADPAAYSMAGNPDRALSRNYLLTVVCPDEQVDTVVNIIKDCNGFT</sequence>
<accession>A0ABT9XKU8</accession>